<dbReference type="PANTHER" id="PTHR38848:SF3">
    <property type="entry name" value="G-PROTEIN COUPLED RECEPTORS FAMILY 3 PROFILE DOMAIN-CONTAINING PROTEIN"/>
    <property type="match status" value="1"/>
</dbReference>
<dbReference type="PANTHER" id="PTHR38848">
    <property type="entry name" value="G-PROTEIN COUPLED RECEPTORS FAMILY 3 PROFILE DOMAIN-CONTAINING PROTEIN"/>
    <property type="match status" value="1"/>
</dbReference>
<protein>
    <submittedName>
        <fullName evidence="3">Uncharacterized protein</fullName>
    </submittedName>
</protein>
<feature type="region of interest" description="Disordered" evidence="1">
    <location>
        <begin position="238"/>
        <end position="268"/>
    </location>
</feature>
<keyword evidence="2" id="KW-1133">Transmembrane helix</keyword>
<feature type="transmembrane region" description="Helical" evidence="2">
    <location>
        <begin position="61"/>
        <end position="80"/>
    </location>
</feature>
<organism evidence="3">
    <name type="scientific">Absidia glauca</name>
    <name type="common">Pin mould</name>
    <dbReference type="NCBI Taxonomy" id="4829"/>
    <lineage>
        <taxon>Eukaryota</taxon>
        <taxon>Fungi</taxon>
        <taxon>Fungi incertae sedis</taxon>
        <taxon>Mucoromycota</taxon>
        <taxon>Mucoromycotina</taxon>
        <taxon>Mucoromycetes</taxon>
        <taxon>Mucorales</taxon>
        <taxon>Cunninghamellaceae</taxon>
        <taxon>Absidia</taxon>
    </lineage>
</organism>
<dbReference type="InParanoid" id="A0A168QDD2"/>
<feature type="transmembrane region" description="Helical" evidence="2">
    <location>
        <begin position="21"/>
        <end position="41"/>
    </location>
</feature>
<keyword evidence="4" id="KW-1185">Reference proteome</keyword>
<dbReference type="Proteomes" id="UP000078561">
    <property type="component" value="Unassembled WGS sequence"/>
</dbReference>
<name>A0A168QDD2_ABSGL</name>
<feature type="transmembrane region" description="Helical" evidence="2">
    <location>
        <begin position="201"/>
        <end position="223"/>
    </location>
</feature>
<proteinExistence type="predicted"/>
<feature type="transmembrane region" description="Helical" evidence="2">
    <location>
        <begin position="134"/>
        <end position="155"/>
    </location>
</feature>
<feature type="transmembrane region" description="Helical" evidence="2">
    <location>
        <begin position="92"/>
        <end position="114"/>
    </location>
</feature>
<feature type="transmembrane region" description="Helical" evidence="2">
    <location>
        <begin position="176"/>
        <end position="195"/>
    </location>
</feature>
<gene>
    <name evidence="3" type="primary">ABSGL_10239.1 scaffold 11814</name>
</gene>
<reference evidence="3" key="1">
    <citation type="submission" date="2016-04" db="EMBL/GenBank/DDBJ databases">
        <authorList>
            <person name="Evans L.H."/>
            <person name="Alamgir A."/>
            <person name="Owens N."/>
            <person name="Weber N.D."/>
            <person name="Virtaneva K."/>
            <person name="Barbian K."/>
            <person name="Babar A."/>
            <person name="Rosenke K."/>
        </authorList>
    </citation>
    <scope>NUCLEOTIDE SEQUENCE [LARGE SCALE GENOMIC DNA]</scope>
    <source>
        <strain evidence="3">CBS 101.48</strain>
    </source>
</reference>
<evidence type="ECO:0000313" key="4">
    <source>
        <dbReference type="Proteomes" id="UP000078561"/>
    </source>
</evidence>
<sequence length="370" mass="41559">MGTLFGIKTHNVQYKYLSYSRWLVLLLYLCSWAFTVSTLILVATNNGNYLSCLLSELACDVFYSGTKILIYCWLIEKVWVVNAPRTSRWQTLSYRIHMLLLTPYVAIFSLMVIFHNAWLESDGICQIGLQPIATIPLIIINMYMTVCFVLPLMKIGSDTNVDWKQSRLHEVAKKTLVASVVCLVVSFANITALAIQNGVERGVVCLTCCLVDVVINVITVHWVTSQPSARVTRDTLISGSRAHHPHQQESTAVQTPPPHEEPSVPDDKTKRFRFDPANEQYGQFGNHTWTTQEESTEYHYMSATNTQIHKSPADCQLPPYPTTPGHIPPYHFANGRYVMVGNSNDVHSSPSSSLHESSSHSSKQSLTNIP</sequence>
<feature type="region of interest" description="Disordered" evidence="1">
    <location>
        <begin position="343"/>
        <end position="370"/>
    </location>
</feature>
<accession>A0A168QDD2</accession>
<dbReference type="EMBL" id="LT554361">
    <property type="protein sequence ID" value="SAM04378.1"/>
    <property type="molecule type" value="Genomic_DNA"/>
</dbReference>
<evidence type="ECO:0000256" key="1">
    <source>
        <dbReference type="SAM" id="MobiDB-lite"/>
    </source>
</evidence>
<keyword evidence="2" id="KW-0812">Transmembrane</keyword>
<keyword evidence="2" id="KW-0472">Membrane</keyword>
<dbReference type="AlphaFoldDB" id="A0A168QDD2"/>
<evidence type="ECO:0000313" key="3">
    <source>
        <dbReference type="EMBL" id="SAM04378.1"/>
    </source>
</evidence>
<feature type="compositionally biased region" description="Basic and acidic residues" evidence="1">
    <location>
        <begin position="258"/>
        <end position="268"/>
    </location>
</feature>
<dbReference type="OrthoDB" id="3210850at2759"/>
<evidence type="ECO:0000256" key="2">
    <source>
        <dbReference type="SAM" id="Phobius"/>
    </source>
</evidence>